<evidence type="ECO:0000259" key="7">
    <source>
        <dbReference type="PROSITE" id="PS50850"/>
    </source>
</evidence>
<dbReference type="Proteomes" id="UP001211907">
    <property type="component" value="Unassembled WGS sequence"/>
</dbReference>
<organism evidence="8 9">
    <name type="scientific">Physocladia obscura</name>
    <dbReference type="NCBI Taxonomy" id="109957"/>
    <lineage>
        <taxon>Eukaryota</taxon>
        <taxon>Fungi</taxon>
        <taxon>Fungi incertae sedis</taxon>
        <taxon>Chytridiomycota</taxon>
        <taxon>Chytridiomycota incertae sedis</taxon>
        <taxon>Chytridiomycetes</taxon>
        <taxon>Chytridiales</taxon>
        <taxon>Chytriomycetaceae</taxon>
        <taxon>Physocladia</taxon>
    </lineage>
</organism>
<evidence type="ECO:0000313" key="9">
    <source>
        <dbReference type="Proteomes" id="UP001211907"/>
    </source>
</evidence>
<keyword evidence="4 6" id="KW-1133">Transmembrane helix</keyword>
<dbReference type="GO" id="GO:0022857">
    <property type="term" value="F:transmembrane transporter activity"/>
    <property type="evidence" value="ECO:0007669"/>
    <property type="project" value="InterPro"/>
</dbReference>
<name>A0AAD5SVU5_9FUNG</name>
<proteinExistence type="predicted"/>
<evidence type="ECO:0000256" key="3">
    <source>
        <dbReference type="ARBA" id="ARBA00022692"/>
    </source>
</evidence>
<dbReference type="InterPro" id="IPR011701">
    <property type="entry name" value="MFS"/>
</dbReference>
<protein>
    <recommendedName>
        <fullName evidence="7">Major facilitator superfamily (MFS) profile domain-containing protein</fullName>
    </recommendedName>
</protein>
<feature type="transmembrane region" description="Helical" evidence="6">
    <location>
        <begin position="441"/>
        <end position="457"/>
    </location>
</feature>
<dbReference type="EMBL" id="JADGJH010002081">
    <property type="protein sequence ID" value="KAJ3103949.1"/>
    <property type="molecule type" value="Genomic_DNA"/>
</dbReference>
<dbReference type="AlphaFoldDB" id="A0AAD5SVU5"/>
<sequence length="498" mass="55267">MSESTEFKKAESVYSGDGTVEGYDKDIQYDEAEDAAVRRKIDTRLMPWILFSTFILNMDRTNISNAISDNLAGELGFSLNVVNNANTIYAVIFTIAAFLGSILGKRFGPHRYIPFLVFAWGFVTLGHTWIKDSADYYLVRSFIALTEGGVIPATLIYLGGFYKHNELATRLSWFWGVQSLASAFSGLMASGILQLGGVNGLSGWRWLFLIDGVITILSSIIFVFILPRSPYHTKGGLNFGGWLDERQSAIAVTRLVRDDPLKLQYNTQVQVSDVIAVLTDFRVWGHLVITCVGLTYGTPYGTYLPTIIKSFGFNVYVSNALTAPNYILGFISMTLMTSHSDRVGERGFHGIFSVSWQFIGIALLEFLPDSTSKGVFYLATLIVSAAPSTHPMNIAWLTENTAPLGKRTVSSGLVIGAANIYGVYASQIYQANDAPRYHTGNFILLGFLAITLLLWLGQKFNYIRLNRKRASIWNGKSDDEKAEYNATTEDQGNDRLDF</sequence>
<feature type="domain" description="Major facilitator superfamily (MFS) profile" evidence="7">
    <location>
        <begin position="45"/>
        <end position="469"/>
    </location>
</feature>
<feature type="non-terminal residue" evidence="8">
    <location>
        <position position="1"/>
    </location>
</feature>
<reference evidence="8" key="1">
    <citation type="submission" date="2020-05" db="EMBL/GenBank/DDBJ databases">
        <title>Phylogenomic resolution of chytrid fungi.</title>
        <authorList>
            <person name="Stajich J.E."/>
            <person name="Amses K."/>
            <person name="Simmons R."/>
            <person name="Seto K."/>
            <person name="Myers J."/>
            <person name="Bonds A."/>
            <person name="Quandt C.A."/>
            <person name="Barry K."/>
            <person name="Liu P."/>
            <person name="Grigoriev I."/>
            <person name="Longcore J.E."/>
            <person name="James T.Y."/>
        </authorList>
    </citation>
    <scope>NUCLEOTIDE SEQUENCE</scope>
    <source>
        <strain evidence="8">JEL0513</strain>
    </source>
</reference>
<dbReference type="GO" id="GO:0016020">
    <property type="term" value="C:membrane"/>
    <property type="evidence" value="ECO:0007669"/>
    <property type="project" value="UniProtKB-SubCell"/>
</dbReference>
<dbReference type="SUPFAM" id="SSF103473">
    <property type="entry name" value="MFS general substrate transporter"/>
    <property type="match status" value="1"/>
</dbReference>
<evidence type="ECO:0000256" key="6">
    <source>
        <dbReference type="SAM" id="Phobius"/>
    </source>
</evidence>
<dbReference type="InterPro" id="IPR020846">
    <property type="entry name" value="MFS_dom"/>
</dbReference>
<dbReference type="PANTHER" id="PTHR43791:SF86">
    <property type="entry name" value="MAJOR FACILITATOR SUPERFAMILY (MFS) PROFILE DOMAIN-CONTAINING PROTEIN"/>
    <property type="match status" value="1"/>
</dbReference>
<dbReference type="InterPro" id="IPR036259">
    <property type="entry name" value="MFS_trans_sf"/>
</dbReference>
<evidence type="ECO:0000256" key="2">
    <source>
        <dbReference type="ARBA" id="ARBA00022448"/>
    </source>
</evidence>
<dbReference type="PANTHER" id="PTHR43791">
    <property type="entry name" value="PERMEASE-RELATED"/>
    <property type="match status" value="1"/>
</dbReference>
<comment type="subcellular location">
    <subcellularLocation>
        <location evidence="1">Membrane</location>
        <topology evidence="1">Multi-pass membrane protein</topology>
    </subcellularLocation>
</comment>
<evidence type="ECO:0000256" key="4">
    <source>
        <dbReference type="ARBA" id="ARBA00022989"/>
    </source>
</evidence>
<keyword evidence="3 6" id="KW-0812">Transmembrane</keyword>
<dbReference type="Gene3D" id="1.20.1250.20">
    <property type="entry name" value="MFS general substrate transporter like domains"/>
    <property type="match status" value="1"/>
</dbReference>
<accession>A0AAD5SVU5</accession>
<feature type="transmembrane region" description="Helical" evidence="6">
    <location>
        <begin position="87"/>
        <end position="105"/>
    </location>
</feature>
<feature type="transmembrane region" description="Helical" evidence="6">
    <location>
        <begin position="142"/>
        <end position="161"/>
    </location>
</feature>
<dbReference type="PROSITE" id="PS50850">
    <property type="entry name" value="MFS"/>
    <property type="match status" value="1"/>
</dbReference>
<keyword evidence="9" id="KW-1185">Reference proteome</keyword>
<feature type="transmembrane region" description="Helical" evidence="6">
    <location>
        <begin position="173"/>
        <end position="194"/>
    </location>
</feature>
<feature type="transmembrane region" description="Helical" evidence="6">
    <location>
        <begin position="112"/>
        <end position="130"/>
    </location>
</feature>
<keyword evidence="2" id="KW-0813">Transport</keyword>
<keyword evidence="5 6" id="KW-0472">Membrane</keyword>
<gene>
    <name evidence="8" type="ORF">HK100_004131</name>
</gene>
<dbReference type="Pfam" id="PF07690">
    <property type="entry name" value="MFS_1"/>
    <property type="match status" value="1"/>
</dbReference>
<evidence type="ECO:0000313" key="8">
    <source>
        <dbReference type="EMBL" id="KAJ3103949.1"/>
    </source>
</evidence>
<feature type="transmembrane region" description="Helical" evidence="6">
    <location>
        <begin position="283"/>
        <end position="303"/>
    </location>
</feature>
<feature type="transmembrane region" description="Helical" evidence="6">
    <location>
        <begin position="206"/>
        <end position="226"/>
    </location>
</feature>
<feature type="transmembrane region" description="Helical" evidence="6">
    <location>
        <begin position="374"/>
        <end position="397"/>
    </location>
</feature>
<evidence type="ECO:0000256" key="5">
    <source>
        <dbReference type="ARBA" id="ARBA00023136"/>
    </source>
</evidence>
<feature type="transmembrane region" description="Helical" evidence="6">
    <location>
        <begin position="315"/>
        <end position="336"/>
    </location>
</feature>
<evidence type="ECO:0000256" key="1">
    <source>
        <dbReference type="ARBA" id="ARBA00004141"/>
    </source>
</evidence>
<comment type="caution">
    <text evidence="8">The sequence shown here is derived from an EMBL/GenBank/DDBJ whole genome shotgun (WGS) entry which is preliminary data.</text>
</comment>
<feature type="transmembrane region" description="Helical" evidence="6">
    <location>
        <begin position="409"/>
        <end position="429"/>
    </location>
</feature>